<feature type="transmembrane region" description="Helical" evidence="1">
    <location>
        <begin position="20"/>
        <end position="38"/>
    </location>
</feature>
<evidence type="ECO:0000313" key="3">
    <source>
        <dbReference type="EMBL" id="NKE10345.1"/>
    </source>
</evidence>
<gene>
    <name evidence="3" type="ORF">GTW58_10465</name>
</gene>
<accession>A0A846U1K2</accession>
<reference evidence="3 4" key="1">
    <citation type="submission" date="2020-02" db="EMBL/GenBank/DDBJ databases">
        <authorList>
            <person name="Sun Q."/>
        </authorList>
    </citation>
    <scope>NUCLEOTIDE SEQUENCE [LARGE SCALE GENOMIC DNA]</scope>
    <source>
        <strain evidence="3 4">YIM 13062</strain>
    </source>
</reference>
<dbReference type="PANTHER" id="PTHR34473:SF3">
    <property type="entry name" value="TRANSMEMBRANE PROTEIN-RELATED"/>
    <property type="match status" value="1"/>
</dbReference>
<dbReference type="PANTHER" id="PTHR34473">
    <property type="entry name" value="UPF0699 TRANSMEMBRANE PROTEIN YDBS"/>
    <property type="match status" value="1"/>
</dbReference>
<dbReference type="AlphaFoldDB" id="A0A846U1K2"/>
<feature type="domain" description="YdbS-like PH" evidence="2">
    <location>
        <begin position="48"/>
        <end position="125"/>
    </location>
</feature>
<keyword evidence="1" id="KW-0812">Transmembrane</keyword>
<dbReference type="EMBL" id="JAAVUN010000022">
    <property type="protein sequence ID" value="NKE10345.1"/>
    <property type="molecule type" value="Genomic_DNA"/>
</dbReference>
<sequence length="136" mass="15342">MLAITGWPVLLKVLGPFAGASWGWLLPWPLLVLAFYVINMALTPRRVRAHCYREDPDEFLVRKGLIVRRLVVVPYGRMQYVDVNSGPLLRAFGLAEITLHTASPQTDTKLPGVTAAEANRLREHLTERGEDRLIQL</sequence>
<comment type="caution">
    <text evidence="3">The sequence shown here is derived from an EMBL/GenBank/DDBJ whole genome shotgun (WGS) entry which is preliminary data.</text>
</comment>
<keyword evidence="4" id="KW-1185">Reference proteome</keyword>
<proteinExistence type="predicted"/>
<evidence type="ECO:0000256" key="1">
    <source>
        <dbReference type="SAM" id="Phobius"/>
    </source>
</evidence>
<dbReference type="InterPro" id="IPR005182">
    <property type="entry name" value="YdbS-like_PH"/>
</dbReference>
<keyword evidence="1" id="KW-0472">Membrane</keyword>
<protein>
    <submittedName>
        <fullName evidence="3">PH domain-containing protein</fullName>
    </submittedName>
</protein>
<evidence type="ECO:0000259" key="2">
    <source>
        <dbReference type="Pfam" id="PF03703"/>
    </source>
</evidence>
<organism evidence="3 4">
    <name type="scientific">Kocuria subflava</name>
    <dbReference type="NCBI Taxonomy" id="1736139"/>
    <lineage>
        <taxon>Bacteria</taxon>
        <taxon>Bacillati</taxon>
        <taxon>Actinomycetota</taxon>
        <taxon>Actinomycetes</taxon>
        <taxon>Micrococcales</taxon>
        <taxon>Micrococcaceae</taxon>
        <taxon>Kocuria</taxon>
    </lineage>
</organism>
<dbReference type="Pfam" id="PF03703">
    <property type="entry name" value="bPH_2"/>
    <property type="match status" value="1"/>
</dbReference>
<keyword evidence="1" id="KW-1133">Transmembrane helix</keyword>
<evidence type="ECO:0000313" key="4">
    <source>
        <dbReference type="Proteomes" id="UP000521379"/>
    </source>
</evidence>
<name>A0A846U1K2_9MICC</name>
<dbReference type="Proteomes" id="UP000521379">
    <property type="component" value="Unassembled WGS sequence"/>
</dbReference>